<dbReference type="EC" id="1.1.1.-" evidence="4"/>
<dbReference type="Pfam" id="PF00107">
    <property type="entry name" value="ADH_zinc_N"/>
    <property type="match status" value="1"/>
</dbReference>
<keyword evidence="1 4" id="KW-0560">Oxidoreductase</keyword>
<dbReference type="PATRIC" id="fig|270498.16.peg.3185"/>
<accession>A0A0M2NEY2</accession>
<dbReference type="GO" id="GO:0016491">
    <property type="term" value="F:oxidoreductase activity"/>
    <property type="evidence" value="ECO:0007669"/>
    <property type="project" value="UniProtKB-KW"/>
</dbReference>
<feature type="domain" description="Alcohol dehydrogenase-like N-terminal" evidence="3">
    <location>
        <begin position="25"/>
        <end position="125"/>
    </location>
</feature>
<reference evidence="4 5" key="1">
    <citation type="submission" date="2015-04" db="EMBL/GenBank/DDBJ databases">
        <title>Draft genome sequence of bacteremic isolate Catabacter hongkongensis type strain HKU16T.</title>
        <authorList>
            <person name="Lau S.K."/>
            <person name="Teng J.L."/>
            <person name="Huang Y."/>
            <person name="Curreem S.O."/>
            <person name="Tsui S.K."/>
            <person name="Woo P.C."/>
        </authorList>
    </citation>
    <scope>NUCLEOTIDE SEQUENCE [LARGE SCALE GENOMIC DNA]</scope>
    <source>
        <strain evidence="4 5">HKU16</strain>
    </source>
</reference>
<dbReference type="InterPro" id="IPR036291">
    <property type="entry name" value="NAD(P)-bd_dom_sf"/>
</dbReference>
<dbReference type="PANTHER" id="PTHR43401:SF2">
    <property type="entry name" value="L-THREONINE 3-DEHYDROGENASE"/>
    <property type="match status" value="1"/>
</dbReference>
<evidence type="ECO:0000259" key="3">
    <source>
        <dbReference type="Pfam" id="PF08240"/>
    </source>
</evidence>
<dbReference type="RefSeq" id="WP_046444836.1">
    <property type="nucleotide sequence ID" value="NZ_LAYJ01000133.1"/>
</dbReference>
<dbReference type="PANTHER" id="PTHR43401">
    <property type="entry name" value="L-THREONINE 3-DEHYDROGENASE"/>
    <property type="match status" value="1"/>
</dbReference>
<keyword evidence="5" id="KW-1185">Reference proteome</keyword>
<dbReference type="SUPFAM" id="SSF50129">
    <property type="entry name" value="GroES-like"/>
    <property type="match status" value="1"/>
</dbReference>
<dbReference type="EMBL" id="LAYJ01000133">
    <property type="protein sequence ID" value="KKI49511.1"/>
    <property type="molecule type" value="Genomic_DNA"/>
</dbReference>
<gene>
    <name evidence="4" type="ORF">CHK_3089</name>
</gene>
<dbReference type="InterPro" id="IPR050129">
    <property type="entry name" value="Zn_alcohol_dh"/>
</dbReference>
<comment type="caution">
    <text evidence="4">The sequence shown here is derived from an EMBL/GenBank/DDBJ whole genome shotgun (WGS) entry which is preliminary data.</text>
</comment>
<name>A0A0M2NEY2_9FIRM</name>
<dbReference type="SUPFAM" id="SSF51735">
    <property type="entry name" value="NAD(P)-binding Rossmann-fold domains"/>
    <property type="match status" value="1"/>
</dbReference>
<dbReference type="InterPro" id="IPR011032">
    <property type="entry name" value="GroES-like_sf"/>
</dbReference>
<dbReference type="OrthoDB" id="9773078at2"/>
<sequence length="418" mass="45728">MKVKAVRLYGKKDLRFEEFDLRDIGPDEILAKVLTDSLCMSSYKAMLQASEHRCIPDDIDKNPVIMGHELSGVIVEVGDHLKGAYSVGDTFAVQAKMYFGERITSPGYSYTEYGGNATHIIVPAEVIEGGYILKYDGDAHFKASVAEPISCLISALTSAYHLAENNKDHIMGLKQGGNMAILAGCGPMGLGAAELAMNMKQKPKRLVITDIDENRVQRAKKVLKPQNGVELIFANTAGKENEAEFLKGLTGGEGFDDVLIMAPVPAVIETADKIAGLDSCLNFFAGPTKKDFYANINFYDVHYNYKHIIGTSGGDLTDMKEAVRMIETNTIDPSILITHIGGLNSAAEATLNLPQIPGGKKLIYCNIDLPLTAIDEFEEKGKSDPLFQALHEICSRNSMLWNKEAEDYLLAHGKDIMQ</sequence>
<dbReference type="Gene3D" id="3.90.180.10">
    <property type="entry name" value="Medium-chain alcohol dehydrogenases, catalytic domain"/>
    <property type="match status" value="1"/>
</dbReference>
<feature type="domain" description="Alcohol dehydrogenase-like C-terminal" evidence="2">
    <location>
        <begin position="187"/>
        <end position="327"/>
    </location>
</feature>
<dbReference type="STRING" id="270498.CHK_3089"/>
<dbReference type="InterPro" id="IPR013149">
    <property type="entry name" value="ADH-like_C"/>
</dbReference>
<dbReference type="Pfam" id="PF08240">
    <property type="entry name" value="ADH_N"/>
    <property type="match status" value="1"/>
</dbReference>
<dbReference type="Proteomes" id="UP000034076">
    <property type="component" value="Unassembled WGS sequence"/>
</dbReference>
<organism evidence="4 5">
    <name type="scientific">Christensenella hongkongensis</name>
    <dbReference type="NCBI Taxonomy" id="270498"/>
    <lineage>
        <taxon>Bacteria</taxon>
        <taxon>Bacillati</taxon>
        <taxon>Bacillota</taxon>
        <taxon>Clostridia</taxon>
        <taxon>Christensenellales</taxon>
        <taxon>Christensenellaceae</taxon>
        <taxon>Christensenella</taxon>
    </lineage>
</organism>
<proteinExistence type="predicted"/>
<evidence type="ECO:0000259" key="2">
    <source>
        <dbReference type="Pfam" id="PF00107"/>
    </source>
</evidence>
<evidence type="ECO:0000313" key="4">
    <source>
        <dbReference type="EMBL" id="KKI49511.1"/>
    </source>
</evidence>
<evidence type="ECO:0000256" key="1">
    <source>
        <dbReference type="ARBA" id="ARBA00023002"/>
    </source>
</evidence>
<dbReference type="InterPro" id="IPR013154">
    <property type="entry name" value="ADH-like_N"/>
</dbReference>
<dbReference type="Gene3D" id="3.40.50.720">
    <property type="entry name" value="NAD(P)-binding Rossmann-like Domain"/>
    <property type="match status" value="1"/>
</dbReference>
<evidence type="ECO:0000313" key="5">
    <source>
        <dbReference type="Proteomes" id="UP000034076"/>
    </source>
</evidence>
<dbReference type="AlphaFoldDB" id="A0A0M2NEY2"/>
<protein>
    <submittedName>
        <fullName evidence="4">L-sorbose 1-phosphate reductase</fullName>
        <ecNumber evidence="4">1.1.1.-</ecNumber>
    </submittedName>
</protein>